<keyword evidence="1" id="KW-1133">Transmembrane helix</keyword>
<evidence type="ECO:0000313" key="3">
    <source>
        <dbReference type="Proteomes" id="UP000178198"/>
    </source>
</evidence>
<gene>
    <name evidence="2" type="ORF">BIW12_15745</name>
</gene>
<evidence type="ECO:0000313" key="2">
    <source>
        <dbReference type="EMBL" id="APA00763.1"/>
    </source>
</evidence>
<accession>A0A1D9PE04</accession>
<dbReference type="KEGG" id="fcm:BIW12_15745"/>
<name>A0A1D9PE04_9FLAO</name>
<feature type="transmembrane region" description="Helical" evidence="1">
    <location>
        <begin position="63"/>
        <end position="82"/>
    </location>
</feature>
<dbReference type="OrthoDB" id="1453026at2"/>
<protein>
    <submittedName>
        <fullName evidence="2">Uncharacterized protein</fullName>
    </submittedName>
</protein>
<keyword evidence="3" id="KW-1185">Reference proteome</keyword>
<dbReference type="EMBL" id="CP017774">
    <property type="protein sequence ID" value="APA00763.1"/>
    <property type="molecule type" value="Genomic_DNA"/>
</dbReference>
<keyword evidence="1" id="KW-0812">Transmembrane</keyword>
<feature type="transmembrane region" description="Helical" evidence="1">
    <location>
        <begin position="12"/>
        <end position="34"/>
    </location>
</feature>
<evidence type="ECO:0000256" key="1">
    <source>
        <dbReference type="SAM" id="Phobius"/>
    </source>
</evidence>
<keyword evidence="1" id="KW-0472">Membrane</keyword>
<reference evidence="2 3" key="1">
    <citation type="submission" date="2016-10" db="EMBL/GenBank/DDBJ databases">
        <title>Complete Genome Sequence of Flavobacterium sp. PK15.</title>
        <authorList>
            <person name="Ekwe A."/>
            <person name="Kim S.B."/>
        </authorList>
    </citation>
    <scope>NUCLEOTIDE SEQUENCE [LARGE SCALE GENOMIC DNA]</scope>
    <source>
        <strain evidence="2 3">PK15</strain>
    </source>
</reference>
<dbReference type="Proteomes" id="UP000178198">
    <property type="component" value="Chromosome"/>
</dbReference>
<organism evidence="2 3">
    <name type="scientific">Flavobacterium commune</name>
    <dbReference type="NCBI Taxonomy" id="1306519"/>
    <lineage>
        <taxon>Bacteria</taxon>
        <taxon>Pseudomonadati</taxon>
        <taxon>Bacteroidota</taxon>
        <taxon>Flavobacteriia</taxon>
        <taxon>Flavobacteriales</taxon>
        <taxon>Flavobacteriaceae</taxon>
        <taxon>Flavobacterium</taxon>
    </lineage>
</organism>
<proteinExistence type="predicted"/>
<dbReference type="AlphaFoldDB" id="A0A1D9PE04"/>
<dbReference type="RefSeq" id="WP_071185994.1">
    <property type="nucleotide sequence ID" value="NZ_CP017774.1"/>
</dbReference>
<sequence>MKNLFILKNVLIGIGLIVFDLFVYIFLGLMLMGYDDFYEESKGEYWSLESMTFSQKVNYVSLHLWYLINIIFIVFLIYRVVIGVKKKQSC</sequence>